<dbReference type="EMBL" id="JAAIKB010000008">
    <property type="protein sequence ID" value="NGM22115.1"/>
    <property type="molecule type" value="Genomic_DNA"/>
</dbReference>
<dbReference type="Proteomes" id="UP000475385">
    <property type="component" value="Unassembled WGS sequence"/>
</dbReference>
<sequence>MYWVVVGLMTAASWYRSDGHHIRNRAAVAALSLLGALLLGMPVVLAMVLAAATWIWAMIPMQWPRASAAAGIAAGIGFMGWALDVSLF</sequence>
<evidence type="ECO:0000313" key="2">
    <source>
        <dbReference type="EMBL" id="NGM22115.1"/>
    </source>
</evidence>
<dbReference type="RefSeq" id="WP_164696021.1">
    <property type="nucleotide sequence ID" value="NZ_JAAIKB010000008.1"/>
</dbReference>
<keyword evidence="3" id="KW-1185">Reference proteome</keyword>
<name>A0A6M1LP04_9PROT</name>
<keyword evidence="1" id="KW-0812">Transmembrane</keyword>
<keyword evidence="1" id="KW-1133">Transmembrane helix</keyword>
<reference evidence="2 3" key="2">
    <citation type="submission" date="2020-03" db="EMBL/GenBank/DDBJ databases">
        <title>Roseomonas stagni sp. nov., isolated from pond water in Japan.</title>
        <authorList>
            <person name="Furuhata K."/>
            <person name="Miyamoto H."/>
            <person name="Goto K."/>
        </authorList>
    </citation>
    <scope>NUCLEOTIDE SEQUENCE [LARGE SCALE GENOMIC DNA]</scope>
    <source>
        <strain evidence="2 3">PeD5</strain>
    </source>
</reference>
<reference evidence="2 3" key="1">
    <citation type="submission" date="2020-02" db="EMBL/GenBank/DDBJ databases">
        <authorList>
            <person name="Kim H.M."/>
            <person name="Jeon C.O."/>
        </authorList>
    </citation>
    <scope>NUCLEOTIDE SEQUENCE [LARGE SCALE GENOMIC DNA]</scope>
    <source>
        <strain evidence="2 3">PeD5</strain>
    </source>
</reference>
<evidence type="ECO:0000256" key="1">
    <source>
        <dbReference type="SAM" id="Phobius"/>
    </source>
</evidence>
<accession>A0A6M1LP04</accession>
<feature type="transmembrane region" description="Helical" evidence="1">
    <location>
        <begin position="26"/>
        <end position="57"/>
    </location>
</feature>
<feature type="transmembrane region" description="Helical" evidence="1">
    <location>
        <begin position="63"/>
        <end position="83"/>
    </location>
</feature>
<proteinExistence type="predicted"/>
<evidence type="ECO:0000313" key="3">
    <source>
        <dbReference type="Proteomes" id="UP000475385"/>
    </source>
</evidence>
<comment type="caution">
    <text evidence="2">The sequence shown here is derived from an EMBL/GenBank/DDBJ whole genome shotgun (WGS) entry which is preliminary data.</text>
</comment>
<dbReference type="AlphaFoldDB" id="A0A6M1LP04"/>
<organism evidence="2 3">
    <name type="scientific">Falsiroseomonas algicola</name>
    <dbReference type="NCBI Taxonomy" id="2716930"/>
    <lineage>
        <taxon>Bacteria</taxon>
        <taxon>Pseudomonadati</taxon>
        <taxon>Pseudomonadota</taxon>
        <taxon>Alphaproteobacteria</taxon>
        <taxon>Acetobacterales</taxon>
        <taxon>Roseomonadaceae</taxon>
        <taxon>Falsiroseomonas</taxon>
    </lineage>
</organism>
<gene>
    <name evidence="2" type="ORF">G3576_19000</name>
</gene>
<keyword evidence="1" id="KW-0472">Membrane</keyword>
<protein>
    <submittedName>
        <fullName evidence="2">Uncharacterized protein</fullName>
    </submittedName>
</protein>